<keyword evidence="4" id="KW-0812">Transmembrane</keyword>
<dbReference type="PATRIC" id="fig|742727.4.peg.3491"/>
<dbReference type="InterPro" id="IPR015943">
    <property type="entry name" value="WD40/YVTN_repeat-like_dom_sf"/>
</dbReference>
<dbReference type="InterPro" id="IPR011123">
    <property type="entry name" value="Y_Y_Y"/>
</dbReference>
<evidence type="ECO:0000259" key="5">
    <source>
        <dbReference type="PROSITE" id="PS01124"/>
    </source>
</evidence>
<dbReference type="Proteomes" id="UP000009872">
    <property type="component" value="Unassembled WGS sequence"/>
</dbReference>
<feature type="transmembrane region" description="Helical" evidence="4">
    <location>
        <begin position="755"/>
        <end position="773"/>
    </location>
</feature>
<dbReference type="HOGENOM" id="CLU_000445_28_6_10"/>
<dbReference type="PROSITE" id="PS01124">
    <property type="entry name" value="HTH_ARAC_FAMILY_2"/>
    <property type="match status" value="1"/>
</dbReference>
<dbReference type="InterPro" id="IPR011047">
    <property type="entry name" value="Quinoprotein_ADH-like_sf"/>
</dbReference>
<keyword evidence="3" id="KW-0804">Transcription</keyword>
<accession>K9DYI8</accession>
<comment type="caution">
    <text evidence="6">The sequence shown here is derived from an EMBL/GenBank/DDBJ whole genome shotgun (WGS) entry which is preliminary data.</text>
</comment>
<dbReference type="InterPro" id="IPR009057">
    <property type="entry name" value="Homeodomain-like_sf"/>
</dbReference>
<dbReference type="PANTHER" id="PTHR43280:SF29">
    <property type="entry name" value="ARAC-FAMILY TRANSCRIPTIONAL REGULATOR"/>
    <property type="match status" value="1"/>
</dbReference>
<dbReference type="Gene3D" id="2.130.10.10">
    <property type="entry name" value="YVTN repeat-like/Quinoprotein amine dehydrogenase"/>
    <property type="match status" value="2"/>
</dbReference>
<dbReference type="InterPro" id="IPR011110">
    <property type="entry name" value="Reg_prop"/>
</dbReference>
<dbReference type="eggNOG" id="COG3292">
    <property type="taxonomic scope" value="Bacteria"/>
</dbReference>
<dbReference type="SUPFAM" id="SSF46689">
    <property type="entry name" value="Homeodomain-like"/>
    <property type="match status" value="1"/>
</dbReference>
<dbReference type="SUPFAM" id="SSF50998">
    <property type="entry name" value="Quinoprotein alcohol dehydrogenase-like"/>
    <property type="match status" value="2"/>
</dbReference>
<dbReference type="RefSeq" id="WP_009130947.1">
    <property type="nucleotide sequence ID" value="NZ_JH992943.1"/>
</dbReference>
<keyword evidence="7" id="KW-1185">Reference proteome</keyword>
<evidence type="ECO:0000256" key="3">
    <source>
        <dbReference type="ARBA" id="ARBA00023163"/>
    </source>
</evidence>
<dbReference type="EMBL" id="ADLF01000014">
    <property type="protein sequence ID" value="EKU89438.1"/>
    <property type="molecule type" value="Genomic_DNA"/>
</dbReference>
<dbReference type="Pfam" id="PF07495">
    <property type="entry name" value="Y_Y_Y"/>
    <property type="match status" value="1"/>
</dbReference>
<evidence type="ECO:0000256" key="4">
    <source>
        <dbReference type="SAM" id="Phobius"/>
    </source>
</evidence>
<keyword evidence="4" id="KW-1133">Transmembrane helix</keyword>
<dbReference type="GO" id="GO:0043565">
    <property type="term" value="F:sequence-specific DNA binding"/>
    <property type="evidence" value="ECO:0007669"/>
    <property type="project" value="InterPro"/>
</dbReference>
<dbReference type="GO" id="GO:0003700">
    <property type="term" value="F:DNA-binding transcription factor activity"/>
    <property type="evidence" value="ECO:0007669"/>
    <property type="project" value="InterPro"/>
</dbReference>
<reference evidence="6 7" key="1">
    <citation type="submission" date="2012-09" db="EMBL/GenBank/DDBJ databases">
        <title>The Genome Sequence of Bacteroides oleiciplenus YIT 12058.</title>
        <authorList>
            <consortium name="The Broad Institute Genome Sequencing Platform"/>
            <person name="Earl A."/>
            <person name="Ward D."/>
            <person name="Feldgarden M."/>
            <person name="Gevers D."/>
            <person name="Morotomi M."/>
            <person name="Walker B."/>
            <person name="Young S.K."/>
            <person name="Zeng Q."/>
            <person name="Gargeya S."/>
            <person name="Fitzgerald M."/>
            <person name="Haas B."/>
            <person name="Abouelleil A."/>
            <person name="Alvarado L."/>
            <person name="Arachchi H.M."/>
            <person name="Berlin A.M."/>
            <person name="Chapman S.B."/>
            <person name="Goldberg J."/>
            <person name="Griggs A."/>
            <person name="Gujja S."/>
            <person name="Hansen M."/>
            <person name="Howarth C."/>
            <person name="Imamovic A."/>
            <person name="Larimer J."/>
            <person name="McCowen C."/>
            <person name="Montmayeur A."/>
            <person name="Murphy C."/>
            <person name="Neiman D."/>
            <person name="Pearson M."/>
            <person name="Priest M."/>
            <person name="Roberts A."/>
            <person name="Saif S."/>
            <person name="Shea T."/>
            <person name="Sisk P."/>
            <person name="Sykes S."/>
            <person name="Wortman J."/>
            <person name="Nusbaum C."/>
            <person name="Birren B."/>
        </authorList>
    </citation>
    <scope>NUCLEOTIDE SEQUENCE [LARGE SCALE GENOMIC DNA]</scope>
    <source>
        <strain evidence="6 7">YIT 12058</strain>
    </source>
</reference>
<sequence>MYYTVKNISRYIILLLFLFSFFPSYCHTYVFRGLSVTEGLSDLVVNALYKDSIGYVWIGTGNSLERYDGTRLKHFLISGANEKIKRVNAIAEMEGNQIWMGNGMGLWRVNTEKNILEPIATETLHYGVRTLLPDGKGTLYIGSEAGLFIYKKGNLEQILIDSNILSSSNIITGLSLDENDILWMATNNGLYSLTLTDKKITPYHNIVEDKHVCSYNNVARIGNRLYLGTMGQGIISFDTQTHRFSHSVDVGCNVISSLSSDGKDILYVGTDGNGVHFVSTRQMKTIRSFRHEPGQDESIRSNSVYSLLVDRDGLIWIGFYQLGLDYSLYQSGLFSTYSYPPYFDSKDMPVRSIAITEHEKLIGSRDGLFYINEKEHRFKNFKSPELRSSMIFCIYKFQDKYYIGTYGGGMYIFDPADLSIHDFEPDEPQPFMRGQIFCIKSDYKNQLWIGTSMGLYCYKDGEKIKHYTSANSKLPEGNVYEIYFDSTQKGWICTENGMCIWDPSSESLKTDIFPENFIHKEKIRVVYEDSSHNLYFLPDKGSLCISDLSMSRFKRLQPDTQLEGKDGMFILEDDENWLWIGTNNGLYRYDKKETFIPYNFIDGIPSSIFTLCPPMQDKQGNIWMGNSKGLIYMNFKQNNLMKSYNYPLTITDIYVNGKKPIHPVIESKEVSEIQLESSQNNLTFHFSGFTYTDPAYMTYEYKLEGEDEDWQILTGTSEITYYDLSSGTYLFKVRYIGNPESVVCTAVHIAYPIETWSIIAVSIALVFIGYVYYQRKRKVKQAQAAPAIQLPEEEPKTVKPEKAAEEKYKTNKISAEECQHLTEKLEALMLRDKPYTNPDLKIADLATMLGRSAHTLSYLFNQYLNRNYYDYINDYRIEEFKRLINQDESSKYTLGALAELCGFSSRASFFRYFKKATGITPNEYIRSIGKNNE</sequence>
<dbReference type="Gene3D" id="1.10.10.60">
    <property type="entry name" value="Homeodomain-like"/>
    <property type="match status" value="2"/>
</dbReference>
<dbReference type="InterPro" id="IPR013783">
    <property type="entry name" value="Ig-like_fold"/>
</dbReference>
<evidence type="ECO:0000313" key="6">
    <source>
        <dbReference type="EMBL" id="EKU89438.1"/>
    </source>
</evidence>
<dbReference type="OrthoDB" id="9779074at2"/>
<dbReference type="Gene3D" id="2.60.40.10">
    <property type="entry name" value="Immunoglobulins"/>
    <property type="match status" value="1"/>
</dbReference>
<keyword evidence="2" id="KW-0238">DNA-binding</keyword>
<name>K9DYI8_9BACE</name>
<evidence type="ECO:0000313" key="7">
    <source>
        <dbReference type="Proteomes" id="UP000009872"/>
    </source>
</evidence>
<feature type="domain" description="HTH araC/xylS-type" evidence="5">
    <location>
        <begin position="823"/>
        <end position="927"/>
    </location>
</feature>
<dbReference type="PANTHER" id="PTHR43280">
    <property type="entry name" value="ARAC-FAMILY TRANSCRIPTIONAL REGULATOR"/>
    <property type="match status" value="1"/>
</dbReference>
<dbReference type="Pfam" id="PF07494">
    <property type="entry name" value="Reg_prop"/>
    <property type="match status" value="2"/>
</dbReference>
<proteinExistence type="predicted"/>
<dbReference type="Pfam" id="PF12833">
    <property type="entry name" value="HTH_18"/>
    <property type="match status" value="1"/>
</dbReference>
<organism evidence="6 7">
    <name type="scientific">Bacteroides oleiciplenus YIT 12058</name>
    <dbReference type="NCBI Taxonomy" id="742727"/>
    <lineage>
        <taxon>Bacteria</taxon>
        <taxon>Pseudomonadati</taxon>
        <taxon>Bacteroidota</taxon>
        <taxon>Bacteroidia</taxon>
        <taxon>Bacteroidales</taxon>
        <taxon>Bacteroidaceae</taxon>
        <taxon>Bacteroides</taxon>
    </lineage>
</organism>
<keyword evidence="4" id="KW-0472">Membrane</keyword>
<keyword evidence="1" id="KW-0805">Transcription regulation</keyword>
<dbReference type="eggNOG" id="COG2207">
    <property type="taxonomic scope" value="Bacteria"/>
</dbReference>
<gene>
    <name evidence="6" type="ORF">HMPREF9447_03417</name>
</gene>
<dbReference type="InterPro" id="IPR018060">
    <property type="entry name" value="HTH_AraC"/>
</dbReference>
<evidence type="ECO:0000256" key="2">
    <source>
        <dbReference type="ARBA" id="ARBA00023125"/>
    </source>
</evidence>
<dbReference type="SMART" id="SM00342">
    <property type="entry name" value="HTH_ARAC"/>
    <property type="match status" value="1"/>
</dbReference>
<protein>
    <recommendedName>
        <fullName evidence="5">HTH araC/xylS-type domain-containing protein</fullName>
    </recommendedName>
</protein>
<dbReference type="AlphaFoldDB" id="K9DYI8"/>
<dbReference type="STRING" id="742727.HMPREF9447_03417"/>
<evidence type="ECO:0000256" key="1">
    <source>
        <dbReference type="ARBA" id="ARBA00023015"/>
    </source>
</evidence>